<feature type="compositionally biased region" description="Polar residues" evidence="1">
    <location>
        <begin position="35"/>
        <end position="52"/>
    </location>
</feature>
<comment type="caution">
    <text evidence="3">The sequence shown here is derived from an EMBL/GenBank/DDBJ whole genome shotgun (WGS) entry which is preliminary data.</text>
</comment>
<dbReference type="EMBL" id="CAJNJA010018515">
    <property type="protein sequence ID" value="CAE7424998.1"/>
    <property type="molecule type" value="Genomic_DNA"/>
</dbReference>
<evidence type="ECO:0000313" key="4">
    <source>
        <dbReference type="Proteomes" id="UP000601435"/>
    </source>
</evidence>
<feature type="region of interest" description="Disordered" evidence="1">
    <location>
        <begin position="35"/>
        <end position="67"/>
    </location>
</feature>
<keyword evidence="4" id="KW-1185">Reference proteome</keyword>
<feature type="region of interest" description="Disordered" evidence="1">
    <location>
        <begin position="162"/>
        <end position="184"/>
    </location>
</feature>
<evidence type="ECO:0000313" key="3">
    <source>
        <dbReference type="EMBL" id="CAE7424998.1"/>
    </source>
</evidence>
<sequence length="310" mass="34157">MAMSRTTLALSAWLCLVLSQTVRGDLNTQVSRNLRQGNQSAGNPNRSSSQEGSAGLKVRKANQTGRANDSLATKADFHEPLLLPPNVSGQDAPHSAEAGASPSNATAFRPSFKSAAGWTGGVGCWHYGCRSSYHPEFQCQCNKDCGRFRNCCYDYGTCWQTPDSRRRRRRDPSSSNSRPTHTNMVTGFHQTSPNVCKLIVNSAFRPGSDGHCGGAIYFALSPQATKTKAIGNDSKSGCMIEAKVDVGRVKYEGPRCGHKWTKQEFLQTGYDSIRFDPGDGDELVIYDSWRVKSMRIIPFNDAWRPTYNVR</sequence>
<dbReference type="Gene3D" id="3.90.228.10">
    <property type="match status" value="1"/>
</dbReference>
<gene>
    <name evidence="3" type="ORF">SNEC2469_LOCUS11654</name>
</gene>
<feature type="signal peptide" evidence="2">
    <location>
        <begin position="1"/>
        <end position="24"/>
    </location>
</feature>
<reference evidence="3" key="1">
    <citation type="submission" date="2021-02" db="EMBL/GenBank/DDBJ databases">
        <authorList>
            <person name="Dougan E. K."/>
            <person name="Rhodes N."/>
            <person name="Thang M."/>
            <person name="Chan C."/>
        </authorList>
    </citation>
    <scope>NUCLEOTIDE SEQUENCE</scope>
</reference>
<feature type="region of interest" description="Disordered" evidence="1">
    <location>
        <begin position="80"/>
        <end position="104"/>
    </location>
</feature>
<accession>A0A812R6Z2</accession>
<keyword evidence="2" id="KW-0732">Signal</keyword>
<evidence type="ECO:0000256" key="2">
    <source>
        <dbReference type="SAM" id="SignalP"/>
    </source>
</evidence>
<dbReference type="SUPFAM" id="SSF56399">
    <property type="entry name" value="ADP-ribosylation"/>
    <property type="match status" value="1"/>
</dbReference>
<dbReference type="OrthoDB" id="410530at2759"/>
<dbReference type="AlphaFoldDB" id="A0A812R6Z2"/>
<evidence type="ECO:0008006" key="5">
    <source>
        <dbReference type="Google" id="ProtNLM"/>
    </source>
</evidence>
<dbReference type="Proteomes" id="UP000601435">
    <property type="component" value="Unassembled WGS sequence"/>
</dbReference>
<evidence type="ECO:0000256" key="1">
    <source>
        <dbReference type="SAM" id="MobiDB-lite"/>
    </source>
</evidence>
<organism evidence="3 4">
    <name type="scientific">Symbiodinium necroappetens</name>
    <dbReference type="NCBI Taxonomy" id="1628268"/>
    <lineage>
        <taxon>Eukaryota</taxon>
        <taxon>Sar</taxon>
        <taxon>Alveolata</taxon>
        <taxon>Dinophyceae</taxon>
        <taxon>Suessiales</taxon>
        <taxon>Symbiodiniaceae</taxon>
        <taxon>Symbiodinium</taxon>
    </lineage>
</organism>
<proteinExistence type="predicted"/>
<name>A0A812R6Z2_9DINO</name>
<feature type="chain" id="PRO_5032921218" description="SMB domain-containing protein" evidence="2">
    <location>
        <begin position="25"/>
        <end position="310"/>
    </location>
</feature>
<protein>
    <recommendedName>
        <fullName evidence="5">SMB domain-containing protein</fullName>
    </recommendedName>
</protein>